<gene>
    <name evidence="1" type="ORF">CA13_00040</name>
    <name evidence="2" type="ORF">CA13_00710</name>
</gene>
<organism evidence="1 3">
    <name type="scientific">Novipirellula herctigrandis</name>
    <dbReference type="NCBI Taxonomy" id="2527986"/>
    <lineage>
        <taxon>Bacteria</taxon>
        <taxon>Pseudomonadati</taxon>
        <taxon>Planctomycetota</taxon>
        <taxon>Planctomycetia</taxon>
        <taxon>Pirellulales</taxon>
        <taxon>Pirellulaceae</taxon>
        <taxon>Novipirellula</taxon>
    </lineage>
</organism>
<keyword evidence="3" id="KW-1185">Reference proteome</keyword>
<evidence type="ECO:0000313" key="3">
    <source>
        <dbReference type="Proteomes" id="UP000315010"/>
    </source>
</evidence>
<dbReference type="AlphaFoldDB" id="A0A5C5YUE7"/>
<evidence type="ECO:0000313" key="1">
    <source>
        <dbReference type="EMBL" id="TWT78608.1"/>
    </source>
</evidence>
<dbReference type="Proteomes" id="UP000315010">
    <property type="component" value="Unassembled WGS sequence"/>
</dbReference>
<accession>A0A5C5YUE7</accession>
<dbReference type="RefSeq" id="WP_146393628.1">
    <property type="nucleotide sequence ID" value="NZ_SJPJ01000001.1"/>
</dbReference>
<dbReference type="EMBL" id="SJPJ01000001">
    <property type="protein sequence ID" value="TWT78608.1"/>
    <property type="molecule type" value="Genomic_DNA"/>
</dbReference>
<comment type="caution">
    <text evidence="1">The sequence shown here is derived from an EMBL/GenBank/DDBJ whole genome shotgun (WGS) entry which is preliminary data.</text>
</comment>
<name>A0A5C5YUE7_9BACT</name>
<reference evidence="1 3" key="1">
    <citation type="submission" date="2019-02" db="EMBL/GenBank/DDBJ databases">
        <title>Deep-cultivation of Planctomycetes and their phenomic and genomic characterization uncovers novel biology.</title>
        <authorList>
            <person name="Wiegand S."/>
            <person name="Jogler M."/>
            <person name="Boedeker C."/>
            <person name="Pinto D."/>
            <person name="Vollmers J."/>
            <person name="Rivas-Marin E."/>
            <person name="Kohn T."/>
            <person name="Peeters S.H."/>
            <person name="Heuer A."/>
            <person name="Rast P."/>
            <person name="Oberbeckmann S."/>
            <person name="Bunk B."/>
            <person name="Jeske O."/>
            <person name="Meyerdierks A."/>
            <person name="Storesund J.E."/>
            <person name="Kallscheuer N."/>
            <person name="Luecker S."/>
            <person name="Lage O.M."/>
            <person name="Pohl T."/>
            <person name="Merkel B.J."/>
            <person name="Hornburger P."/>
            <person name="Mueller R.-W."/>
            <person name="Bruemmer F."/>
            <person name="Labrenz M."/>
            <person name="Spormann A.M."/>
            <person name="Op Den Camp H."/>
            <person name="Overmann J."/>
            <person name="Amann R."/>
            <person name="Jetten M.S.M."/>
            <person name="Mascher T."/>
            <person name="Medema M.H."/>
            <person name="Devos D.P."/>
            <person name="Kaster A.-K."/>
            <person name="Ovreas L."/>
            <person name="Rohde M."/>
            <person name="Galperin M.Y."/>
            <person name="Jogler C."/>
        </authorList>
    </citation>
    <scope>NUCLEOTIDE SEQUENCE [LARGE SCALE GENOMIC DNA]</scope>
    <source>
        <strain evidence="1 3">CA13</strain>
    </source>
</reference>
<dbReference type="EMBL" id="SJPJ01000001">
    <property type="protein sequence ID" value="TWT78675.1"/>
    <property type="molecule type" value="Genomic_DNA"/>
</dbReference>
<protein>
    <submittedName>
        <fullName evidence="1">Uncharacterized protein</fullName>
    </submittedName>
</protein>
<sequence length="135" mass="15976">MRKPFQFRLASLLLLLAVSAITFAWIFSNEDLERSLRRDLEIAKSAQLEIVKDGTRKSPFQSDERYAWVLVKTKAKYELIGAVRPLDDSMPWRIPDMTISWIDDQVGPEPFYFVFSQRPKKPEIDSWIRYSNDFW</sequence>
<evidence type="ECO:0000313" key="2">
    <source>
        <dbReference type="EMBL" id="TWT78675.1"/>
    </source>
</evidence>
<proteinExistence type="predicted"/>